<dbReference type="OrthoDB" id="78824at2759"/>
<dbReference type="InParanoid" id="T1EJ46"/>
<dbReference type="EnsemblMetazoa" id="HelroT141954">
    <property type="protein sequence ID" value="HelroP141954"/>
    <property type="gene ID" value="HelroG141954"/>
</dbReference>
<reference evidence="5" key="3">
    <citation type="submission" date="2015-06" db="UniProtKB">
        <authorList>
            <consortium name="EnsemblMetazoa"/>
        </authorList>
    </citation>
    <scope>IDENTIFICATION</scope>
</reference>
<dbReference type="PANTHER" id="PTHR23119:SF51">
    <property type="entry name" value="DISKS LARGE 1 TUMOR SUPPRESSOR PROTEIN"/>
    <property type="match status" value="1"/>
</dbReference>
<dbReference type="SMART" id="SM00228">
    <property type="entry name" value="PDZ"/>
    <property type="match status" value="2"/>
</dbReference>
<dbReference type="InterPro" id="IPR001478">
    <property type="entry name" value="PDZ"/>
</dbReference>
<comment type="subcellular location">
    <subcellularLocation>
        <location evidence="1">Membrane</location>
    </subcellularLocation>
</comment>
<evidence type="ECO:0000259" key="3">
    <source>
        <dbReference type="PROSITE" id="PS50106"/>
    </source>
</evidence>
<organism evidence="5 6">
    <name type="scientific">Helobdella robusta</name>
    <name type="common">Californian leech</name>
    <dbReference type="NCBI Taxonomy" id="6412"/>
    <lineage>
        <taxon>Eukaryota</taxon>
        <taxon>Metazoa</taxon>
        <taxon>Spiralia</taxon>
        <taxon>Lophotrochozoa</taxon>
        <taxon>Annelida</taxon>
        <taxon>Clitellata</taxon>
        <taxon>Hirudinea</taxon>
        <taxon>Rhynchobdellida</taxon>
        <taxon>Glossiphoniidae</taxon>
        <taxon>Helobdella</taxon>
    </lineage>
</organism>
<dbReference type="GeneID" id="20196596"/>
<dbReference type="CTD" id="20196596"/>
<evidence type="ECO:0000313" key="5">
    <source>
        <dbReference type="EnsemblMetazoa" id="HelroP141954"/>
    </source>
</evidence>
<dbReference type="STRING" id="6412.T1EJ46"/>
<dbReference type="GO" id="GO:0097120">
    <property type="term" value="P:receptor localization to synapse"/>
    <property type="evidence" value="ECO:0000318"/>
    <property type="project" value="GO_Central"/>
</dbReference>
<dbReference type="AlphaFoldDB" id="T1EJ46"/>
<dbReference type="eggNOG" id="KOG0708">
    <property type="taxonomic scope" value="Eukaryota"/>
</dbReference>
<sequence>DSNYVYETITLDRGTKGFGFSISGGSNNPHIPGDPSIYVTDILGNHSAALDGRFRINDIIVSVNKANMCNIPHMTAVEILKNAGDTVTFVIKRRRNPNEVSVKLEIIKTNRGYIGGGVGNQHIPGDNGIFVTDIVRDGASYGKLQISDRLIYVNGVNLENVTHDKAVMVLKSTQDRVVMIVGR</sequence>
<dbReference type="Gene3D" id="2.30.42.10">
    <property type="match status" value="2"/>
</dbReference>
<dbReference type="GO" id="GO:0043005">
    <property type="term" value="C:neuron projection"/>
    <property type="evidence" value="ECO:0000318"/>
    <property type="project" value="GO_Central"/>
</dbReference>
<dbReference type="GO" id="GO:0098839">
    <property type="term" value="C:postsynaptic density membrane"/>
    <property type="evidence" value="ECO:0000318"/>
    <property type="project" value="GO_Central"/>
</dbReference>
<gene>
    <name evidence="5" type="primary">20196596</name>
    <name evidence="4" type="ORF">HELRODRAFT_141954</name>
</gene>
<dbReference type="OMA" id="NHDVANW"/>
<reference evidence="4 6" key="2">
    <citation type="journal article" date="2013" name="Nature">
        <title>Insights into bilaterian evolution from three spiralian genomes.</title>
        <authorList>
            <person name="Simakov O."/>
            <person name="Marletaz F."/>
            <person name="Cho S.J."/>
            <person name="Edsinger-Gonzales E."/>
            <person name="Havlak P."/>
            <person name="Hellsten U."/>
            <person name="Kuo D.H."/>
            <person name="Larsson T."/>
            <person name="Lv J."/>
            <person name="Arendt D."/>
            <person name="Savage R."/>
            <person name="Osoegawa K."/>
            <person name="de Jong P."/>
            <person name="Grimwood J."/>
            <person name="Chapman J.A."/>
            <person name="Shapiro H."/>
            <person name="Aerts A."/>
            <person name="Otillar R.P."/>
            <person name="Terry A.Y."/>
            <person name="Boore J.L."/>
            <person name="Grigoriev I.V."/>
            <person name="Lindberg D.R."/>
            <person name="Seaver E.C."/>
            <person name="Weisblat D.A."/>
            <person name="Putnam N.H."/>
            <person name="Rokhsar D.S."/>
        </authorList>
    </citation>
    <scope>NUCLEOTIDE SEQUENCE</scope>
</reference>
<dbReference type="GO" id="GO:0031594">
    <property type="term" value="C:neuromuscular junction"/>
    <property type="evidence" value="ECO:0000318"/>
    <property type="project" value="GO_Central"/>
</dbReference>
<dbReference type="PANTHER" id="PTHR23119">
    <property type="entry name" value="DISCS LARGE"/>
    <property type="match status" value="1"/>
</dbReference>
<dbReference type="Proteomes" id="UP000015101">
    <property type="component" value="Unassembled WGS sequence"/>
</dbReference>
<dbReference type="HOGENOM" id="CLU_001715_4_0_1"/>
<dbReference type="InterPro" id="IPR050614">
    <property type="entry name" value="Synaptic_Scaffolding_LAP-MAGUK"/>
</dbReference>
<dbReference type="GO" id="GO:0016323">
    <property type="term" value="C:basolateral plasma membrane"/>
    <property type="evidence" value="ECO:0000318"/>
    <property type="project" value="GO_Central"/>
</dbReference>
<name>T1EJ46_HELRO</name>
<dbReference type="GO" id="GO:0007399">
    <property type="term" value="P:nervous system development"/>
    <property type="evidence" value="ECO:0000318"/>
    <property type="project" value="GO_Central"/>
</dbReference>
<dbReference type="PROSITE" id="PS50106">
    <property type="entry name" value="PDZ"/>
    <property type="match status" value="2"/>
</dbReference>
<dbReference type="GO" id="GO:0007268">
    <property type="term" value="P:chemical synaptic transmission"/>
    <property type="evidence" value="ECO:0000318"/>
    <property type="project" value="GO_Central"/>
</dbReference>
<dbReference type="EMBL" id="AMQM01005677">
    <property type="status" value="NOT_ANNOTATED_CDS"/>
    <property type="molecule type" value="Genomic_DNA"/>
</dbReference>
<accession>T1EJ46</accession>
<dbReference type="GO" id="GO:0098609">
    <property type="term" value="P:cell-cell adhesion"/>
    <property type="evidence" value="ECO:0000318"/>
    <property type="project" value="GO_Central"/>
</dbReference>
<dbReference type="GO" id="GO:0043113">
    <property type="term" value="P:receptor clustering"/>
    <property type="evidence" value="ECO:0000318"/>
    <property type="project" value="GO_Central"/>
</dbReference>
<dbReference type="InterPro" id="IPR036034">
    <property type="entry name" value="PDZ_sf"/>
</dbReference>
<protein>
    <recommendedName>
        <fullName evidence="3">PDZ domain-containing protein</fullName>
    </recommendedName>
</protein>
<dbReference type="GO" id="GO:0099072">
    <property type="term" value="P:regulation of postsynaptic membrane neurotransmitter receptor levels"/>
    <property type="evidence" value="ECO:0000318"/>
    <property type="project" value="GO_Central"/>
</dbReference>
<dbReference type="GO" id="GO:0035418">
    <property type="term" value="P:protein localization to synapse"/>
    <property type="evidence" value="ECO:0000318"/>
    <property type="project" value="GO_Central"/>
</dbReference>
<feature type="domain" description="PDZ" evidence="3">
    <location>
        <begin position="8"/>
        <end position="95"/>
    </location>
</feature>
<dbReference type="GO" id="GO:0019901">
    <property type="term" value="F:protein kinase binding"/>
    <property type="evidence" value="ECO:0000318"/>
    <property type="project" value="GO_Central"/>
</dbReference>
<evidence type="ECO:0000313" key="4">
    <source>
        <dbReference type="EMBL" id="ESN99686.1"/>
    </source>
</evidence>
<dbReference type="KEGG" id="hro:HELRODRAFT_141954"/>
<feature type="domain" description="PDZ" evidence="3">
    <location>
        <begin position="103"/>
        <end position="183"/>
    </location>
</feature>
<dbReference type="RefSeq" id="XP_009022059.1">
    <property type="nucleotide sequence ID" value="XM_009023811.1"/>
</dbReference>
<dbReference type="EMBL" id="KB097070">
    <property type="protein sequence ID" value="ESN99686.1"/>
    <property type="molecule type" value="Genomic_DNA"/>
</dbReference>
<evidence type="ECO:0000313" key="6">
    <source>
        <dbReference type="Proteomes" id="UP000015101"/>
    </source>
</evidence>
<proteinExistence type="predicted"/>
<dbReference type="SUPFAM" id="SSF50156">
    <property type="entry name" value="PDZ domain-like"/>
    <property type="match status" value="2"/>
</dbReference>
<reference evidence="6" key="1">
    <citation type="submission" date="2012-12" db="EMBL/GenBank/DDBJ databases">
        <authorList>
            <person name="Hellsten U."/>
            <person name="Grimwood J."/>
            <person name="Chapman J.A."/>
            <person name="Shapiro H."/>
            <person name="Aerts A."/>
            <person name="Otillar R.P."/>
            <person name="Terry A.Y."/>
            <person name="Boore J.L."/>
            <person name="Simakov O."/>
            <person name="Marletaz F."/>
            <person name="Cho S.-J."/>
            <person name="Edsinger-Gonzales E."/>
            <person name="Havlak P."/>
            <person name="Kuo D.-H."/>
            <person name="Larsson T."/>
            <person name="Lv J."/>
            <person name="Arendt D."/>
            <person name="Savage R."/>
            <person name="Osoegawa K."/>
            <person name="de Jong P."/>
            <person name="Lindberg D.R."/>
            <person name="Seaver E.C."/>
            <person name="Weisblat D.A."/>
            <person name="Putnam N.H."/>
            <person name="Grigoriev I.V."/>
            <person name="Rokhsar D.S."/>
        </authorList>
    </citation>
    <scope>NUCLEOTIDE SEQUENCE</scope>
</reference>
<dbReference type="Pfam" id="PF00595">
    <property type="entry name" value="PDZ"/>
    <property type="match status" value="2"/>
</dbReference>
<dbReference type="GO" id="GO:0045197">
    <property type="term" value="P:establishment or maintenance of epithelial cell apical/basal polarity"/>
    <property type="evidence" value="ECO:0000318"/>
    <property type="project" value="GO_Central"/>
</dbReference>
<evidence type="ECO:0000256" key="2">
    <source>
        <dbReference type="ARBA" id="ARBA00023136"/>
    </source>
</evidence>
<keyword evidence="6" id="KW-1185">Reference proteome</keyword>
<evidence type="ECO:0000256" key="1">
    <source>
        <dbReference type="ARBA" id="ARBA00004370"/>
    </source>
</evidence>
<keyword evidence="2" id="KW-0472">Membrane</keyword>